<dbReference type="InterPro" id="IPR011006">
    <property type="entry name" value="CheY-like_superfamily"/>
</dbReference>
<keyword evidence="5" id="KW-1185">Reference proteome</keyword>
<keyword evidence="1" id="KW-0597">Phosphoprotein</keyword>
<dbReference type="PANTHER" id="PTHR44591">
    <property type="entry name" value="STRESS RESPONSE REGULATOR PROTEIN 1"/>
    <property type="match status" value="1"/>
</dbReference>
<dbReference type="PROSITE" id="PS50110">
    <property type="entry name" value="RESPONSE_REGULATORY"/>
    <property type="match status" value="1"/>
</dbReference>
<sequence length="145" mass="16265">MATEQTSNRESELNSLQRLVGIRILLVEDEPDIAELLIYILETAGAEVMAFIDAEAALTLVESFHPDVLLSNVKLPYHDGNWLIKQIRVHSSSFLRQLPAIAITSYTREVSSHKALKAGFDRFLVKLESPEEIVSEILHLLSTHS</sequence>
<dbReference type="GO" id="GO:0000160">
    <property type="term" value="P:phosphorelay signal transduction system"/>
    <property type="evidence" value="ECO:0007669"/>
    <property type="project" value="InterPro"/>
</dbReference>
<comment type="caution">
    <text evidence="4">The sequence shown here is derived from an EMBL/GenBank/DDBJ whole genome shotgun (WGS) entry which is preliminary data.</text>
</comment>
<name>A0A367RDV0_9NOSO</name>
<accession>A0A367RDV0</accession>
<evidence type="ECO:0000313" key="5">
    <source>
        <dbReference type="Proteomes" id="UP000252107"/>
    </source>
</evidence>
<dbReference type="GO" id="GO:0016301">
    <property type="term" value="F:kinase activity"/>
    <property type="evidence" value="ECO:0007669"/>
    <property type="project" value="UniProtKB-KW"/>
</dbReference>
<dbReference type="Proteomes" id="UP000252107">
    <property type="component" value="Unassembled WGS sequence"/>
</dbReference>
<dbReference type="PANTHER" id="PTHR44591:SF3">
    <property type="entry name" value="RESPONSE REGULATORY DOMAIN-CONTAINING PROTEIN"/>
    <property type="match status" value="1"/>
</dbReference>
<dbReference type="InterPro" id="IPR050595">
    <property type="entry name" value="Bact_response_regulator"/>
</dbReference>
<dbReference type="AlphaFoldDB" id="A0A367RDV0"/>
<dbReference type="EMBL" id="LXQD01000185">
    <property type="protein sequence ID" value="RCJ33572.1"/>
    <property type="molecule type" value="Genomic_DNA"/>
</dbReference>
<dbReference type="Pfam" id="PF00072">
    <property type="entry name" value="Response_reg"/>
    <property type="match status" value="1"/>
</dbReference>
<dbReference type="InterPro" id="IPR001789">
    <property type="entry name" value="Sig_transdc_resp-reg_receiver"/>
</dbReference>
<proteinExistence type="predicted"/>
<dbReference type="SMART" id="SM00448">
    <property type="entry name" value="REC"/>
    <property type="match status" value="1"/>
</dbReference>
<keyword evidence="4" id="KW-0808">Transferase</keyword>
<organism evidence="4 5">
    <name type="scientific">Nostoc minutum NIES-26</name>
    <dbReference type="NCBI Taxonomy" id="1844469"/>
    <lineage>
        <taxon>Bacteria</taxon>
        <taxon>Bacillati</taxon>
        <taxon>Cyanobacteriota</taxon>
        <taxon>Cyanophyceae</taxon>
        <taxon>Nostocales</taxon>
        <taxon>Nostocaceae</taxon>
        <taxon>Nostoc</taxon>
    </lineage>
</organism>
<evidence type="ECO:0000256" key="1">
    <source>
        <dbReference type="ARBA" id="ARBA00022553"/>
    </source>
</evidence>
<evidence type="ECO:0000259" key="3">
    <source>
        <dbReference type="PROSITE" id="PS50110"/>
    </source>
</evidence>
<protein>
    <submittedName>
        <fullName evidence="4">Histidine kinase</fullName>
    </submittedName>
</protein>
<dbReference type="SUPFAM" id="SSF52172">
    <property type="entry name" value="CheY-like"/>
    <property type="match status" value="1"/>
</dbReference>
<reference evidence="4" key="1">
    <citation type="submission" date="2016-04" db="EMBL/GenBank/DDBJ databases">
        <authorList>
            <person name="Tabuchi Yagui T.R."/>
        </authorList>
    </citation>
    <scope>NUCLEOTIDE SEQUENCE [LARGE SCALE GENOMIC DNA]</scope>
    <source>
        <strain evidence="4">NIES-26</strain>
    </source>
</reference>
<comment type="caution">
    <text evidence="2">Lacks conserved residue(s) required for the propagation of feature annotation.</text>
</comment>
<evidence type="ECO:0000256" key="2">
    <source>
        <dbReference type="PROSITE-ProRule" id="PRU00169"/>
    </source>
</evidence>
<gene>
    <name evidence="4" type="ORF">A6770_18125</name>
</gene>
<feature type="domain" description="Response regulatory" evidence="3">
    <location>
        <begin position="23"/>
        <end position="141"/>
    </location>
</feature>
<evidence type="ECO:0000313" key="4">
    <source>
        <dbReference type="EMBL" id="RCJ33572.1"/>
    </source>
</evidence>
<keyword evidence="4" id="KW-0418">Kinase</keyword>
<dbReference type="Gene3D" id="3.40.50.2300">
    <property type="match status" value="1"/>
</dbReference>